<evidence type="ECO:0000313" key="6">
    <source>
        <dbReference type="Proteomes" id="UP000250443"/>
    </source>
</evidence>
<evidence type="ECO:0000313" key="4">
    <source>
        <dbReference type="EMBL" id="MBF8639354.1"/>
    </source>
</evidence>
<evidence type="ECO:0000256" key="1">
    <source>
        <dbReference type="ARBA" id="ARBA00022729"/>
    </source>
</evidence>
<dbReference type="RefSeq" id="WP_010797344.1">
    <property type="nucleotide sequence ID" value="NZ_CP069262.1"/>
</dbReference>
<protein>
    <submittedName>
        <fullName evidence="4">DUF4174 domain-containing protein</fullName>
    </submittedName>
    <submittedName>
        <fullName evidence="5">Tyrosyl-trna synthetase</fullName>
    </submittedName>
</protein>
<reference evidence="4 7" key="2">
    <citation type="submission" date="2020-10" db="EMBL/GenBank/DDBJ databases">
        <title>Genome sequences of Pseudomonas isolates.</title>
        <authorList>
            <person name="Wessels L."/>
            <person name="Reich F."/>
            <person name="Hammerl J."/>
        </authorList>
    </citation>
    <scope>NUCLEOTIDE SEQUENCE [LARGE SCALE GENOMIC DNA]</scope>
    <source>
        <strain evidence="4 7">20-MO00624-0</strain>
    </source>
</reference>
<keyword evidence="5" id="KW-0436">Ligase</keyword>
<name>A0A2X2CS33_PSELU</name>
<dbReference type="Proteomes" id="UP000626180">
    <property type="component" value="Unassembled WGS sequence"/>
</dbReference>
<reference evidence="5 6" key="1">
    <citation type="submission" date="2018-06" db="EMBL/GenBank/DDBJ databases">
        <authorList>
            <consortium name="Pathogen Informatics"/>
            <person name="Doyle S."/>
        </authorList>
    </citation>
    <scope>NUCLEOTIDE SEQUENCE [LARGE SCALE GENOMIC DNA]</scope>
    <source>
        <strain evidence="5 6">NCTC11842</strain>
    </source>
</reference>
<evidence type="ECO:0000313" key="7">
    <source>
        <dbReference type="Proteomes" id="UP000626180"/>
    </source>
</evidence>
<dbReference type="EMBL" id="JADMCD010000001">
    <property type="protein sequence ID" value="MBF8639354.1"/>
    <property type="molecule type" value="Genomic_DNA"/>
</dbReference>
<dbReference type="GO" id="GO:0004812">
    <property type="term" value="F:aminoacyl-tRNA ligase activity"/>
    <property type="evidence" value="ECO:0007669"/>
    <property type="project" value="UniProtKB-KW"/>
</dbReference>
<feature type="chain" id="PRO_5015904913" evidence="2">
    <location>
        <begin position="25"/>
        <end position="147"/>
    </location>
</feature>
<sequence length="147" mass="15904">MSILRMLKAGTLSGLMAIAGGVMAADADNPLTQERWKTRPLVVLAASADDPVLKQLTTSLEEPRNREAFIERDMVLYTVVGDRGQRNGEPLSEHQTQALVSALDEQPSGKATVILVGKDGGKKIVQQGQIDPAAIFATIDKMPMRQH</sequence>
<evidence type="ECO:0000259" key="3">
    <source>
        <dbReference type="Pfam" id="PF13778"/>
    </source>
</evidence>
<feature type="domain" description="DUF4174" evidence="3">
    <location>
        <begin position="30"/>
        <end position="146"/>
    </location>
</feature>
<dbReference type="Proteomes" id="UP000250443">
    <property type="component" value="Unassembled WGS sequence"/>
</dbReference>
<accession>A0A2X2CS33</accession>
<dbReference type="EMBL" id="UAUF01000013">
    <property type="protein sequence ID" value="SPZ10004.1"/>
    <property type="molecule type" value="Genomic_DNA"/>
</dbReference>
<keyword evidence="5" id="KW-0030">Aminoacyl-tRNA synthetase</keyword>
<keyword evidence="7" id="KW-1185">Reference proteome</keyword>
<organism evidence="5 6">
    <name type="scientific">Pseudomonas luteola</name>
    <dbReference type="NCBI Taxonomy" id="47886"/>
    <lineage>
        <taxon>Bacteria</taxon>
        <taxon>Pseudomonadati</taxon>
        <taxon>Pseudomonadota</taxon>
        <taxon>Gammaproteobacteria</taxon>
        <taxon>Pseudomonadales</taxon>
        <taxon>Pseudomonadaceae</taxon>
        <taxon>Pseudomonas</taxon>
    </lineage>
</organism>
<proteinExistence type="predicted"/>
<evidence type="ECO:0000313" key="5">
    <source>
        <dbReference type="EMBL" id="SPZ10004.1"/>
    </source>
</evidence>
<dbReference type="InterPro" id="IPR025232">
    <property type="entry name" value="DUF4174"/>
</dbReference>
<feature type="signal peptide" evidence="2">
    <location>
        <begin position="1"/>
        <end position="24"/>
    </location>
</feature>
<evidence type="ECO:0000256" key="2">
    <source>
        <dbReference type="SAM" id="SignalP"/>
    </source>
</evidence>
<keyword evidence="1 2" id="KW-0732">Signal</keyword>
<dbReference type="AlphaFoldDB" id="A0A2X2CS33"/>
<dbReference type="Pfam" id="PF13778">
    <property type="entry name" value="DUF4174"/>
    <property type="match status" value="1"/>
</dbReference>
<gene>
    <name evidence="4" type="ORF">IRZ65_01480</name>
    <name evidence="5" type="ORF">NCTC11842_03590</name>
</gene>